<reference evidence="2 3" key="1">
    <citation type="submission" date="2019-03" db="EMBL/GenBank/DDBJ databases">
        <title>Genomic Encyclopedia of Type Strains, Phase IV (KMG-IV): sequencing the most valuable type-strain genomes for metagenomic binning, comparative biology and taxonomic classification.</title>
        <authorList>
            <person name="Goeker M."/>
        </authorList>
    </citation>
    <scope>NUCLEOTIDE SEQUENCE [LARGE SCALE GENOMIC DNA]</scope>
    <source>
        <strain evidence="2 3">DSM 25082</strain>
    </source>
</reference>
<dbReference type="Proteomes" id="UP000295357">
    <property type="component" value="Unassembled WGS sequence"/>
</dbReference>
<evidence type="ECO:0000256" key="1">
    <source>
        <dbReference type="ARBA" id="ARBA00008591"/>
    </source>
</evidence>
<dbReference type="Pfam" id="PF01865">
    <property type="entry name" value="PhoU_div"/>
    <property type="match status" value="1"/>
</dbReference>
<accession>A0A4R6MZB4</accession>
<dbReference type="EMBL" id="SNXE01000007">
    <property type="protein sequence ID" value="TDP07687.1"/>
    <property type="molecule type" value="Genomic_DNA"/>
</dbReference>
<evidence type="ECO:0000313" key="3">
    <source>
        <dbReference type="Proteomes" id="UP000295357"/>
    </source>
</evidence>
<dbReference type="OrthoDB" id="5297572at2"/>
<comment type="caution">
    <text evidence="2">The sequence shown here is derived from an EMBL/GenBank/DDBJ whole genome shotgun (WGS) entry which is preliminary data.</text>
</comment>
<protein>
    <submittedName>
        <fullName evidence="2">Uncharacterized protein Yka (UPF0111/DUF47 family)</fullName>
    </submittedName>
</protein>
<dbReference type="Gene3D" id="1.20.58.220">
    <property type="entry name" value="Phosphate transport system protein phou homolog 2, domain 2"/>
    <property type="match status" value="1"/>
</dbReference>
<dbReference type="InterPro" id="IPR038078">
    <property type="entry name" value="PhoU-like_sf"/>
</dbReference>
<organism evidence="2 3">
    <name type="scientific">Roseateles asaccharophilus</name>
    <dbReference type="NCBI Taxonomy" id="582607"/>
    <lineage>
        <taxon>Bacteria</taxon>
        <taxon>Pseudomonadati</taxon>
        <taxon>Pseudomonadota</taxon>
        <taxon>Betaproteobacteria</taxon>
        <taxon>Burkholderiales</taxon>
        <taxon>Sphaerotilaceae</taxon>
        <taxon>Roseateles</taxon>
    </lineage>
</organism>
<evidence type="ECO:0000313" key="2">
    <source>
        <dbReference type="EMBL" id="TDP07687.1"/>
    </source>
</evidence>
<dbReference type="RefSeq" id="WP_133604535.1">
    <property type="nucleotide sequence ID" value="NZ_JAUFPJ010000008.1"/>
</dbReference>
<dbReference type="InterPro" id="IPR018445">
    <property type="entry name" value="Put_Phosphate_transp_reg"/>
</dbReference>
<dbReference type="AlphaFoldDB" id="A0A4R6MZB4"/>
<comment type="similarity">
    <text evidence="1">Belongs to the UPF0111 family.</text>
</comment>
<sequence>MEKSAAVASLGQQSLLLPAWIKAALAANDRLKLCLTLLQAAVSQALSPQATPPDLSPEMAAAGLDAAWCRELPGSGRRDGEEVLLPALPELMAQLERDLGVMARPLLEPVSAGAAPLPADERERVAAWLACLADSHGTRVSTALLHQLSHGHRGAKKAHRSGTHAVLHGPDAGDSLHLLVMDLHKQLNLLAAGLCSELLDGAHVWQLRDEDRPRVQAFMRGLQRTRGLKFDHPGLDTAATSEADRLLIQNDIGTNDAHVLVIQVQAQCITLTYSDLHRARFAFFQAQLAALGAQWSAPQSRLSEGLNRGEAYLLGTASFQAQDEAQLLQQLEGLAARVVFLIDWNRARKRLQLFVGKAAALRVLEQAAAREVGHMGWLRAGGEQLLFSAMQAMGDQAFRVGERLDEVLGEAGATDFLLELLALCTQSLQAQQPRAQVADEARLLLARRLQLHAPEFDLLAEHAALCQSLAASLSEALSHRLSDEPEAAAKLARRAKLWEREADELVMAARERALRQPRWLAFARMIEKSDDAADALEECAYLVSLISEHHEGWNRKVRESLARLAEVVLQAAQEQVKALAIARHLSAASAATEHEAFIAASWGVLRAESECDQLLRQAKRCILAELSDAASLLLAHELAQQLERASDCLLNAAYALRELAFGKAGVRA</sequence>
<keyword evidence="3" id="KW-1185">Reference proteome</keyword>
<gene>
    <name evidence="2" type="ORF">DFR39_107220</name>
</gene>
<name>A0A4R6MZB4_9BURK</name>
<proteinExistence type="inferred from homology"/>